<organism evidence="1 2">
    <name type="scientific">Neophaeococcomyces mojaviensis</name>
    <dbReference type="NCBI Taxonomy" id="3383035"/>
    <lineage>
        <taxon>Eukaryota</taxon>
        <taxon>Fungi</taxon>
        <taxon>Dikarya</taxon>
        <taxon>Ascomycota</taxon>
        <taxon>Pezizomycotina</taxon>
        <taxon>Eurotiomycetes</taxon>
        <taxon>Chaetothyriomycetidae</taxon>
        <taxon>Chaetothyriales</taxon>
        <taxon>Chaetothyriales incertae sedis</taxon>
        <taxon>Neophaeococcomyces</taxon>
    </lineage>
</organism>
<dbReference type="EMBL" id="JAPDRQ010000119">
    <property type="protein sequence ID" value="KAJ9654510.1"/>
    <property type="molecule type" value="Genomic_DNA"/>
</dbReference>
<dbReference type="Proteomes" id="UP001172386">
    <property type="component" value="Unassembled WGS sequence"/>
</dbReference>
<comment type="caution">
    <text evidence="1">The sequence shown here is derived from an EMBL/GenBank/DDBJ whole genome shotgun (WGS) entry which is preliminary data.</text>
</comment>
<keyword evidence="2" id="KW-1185">Reference proteome</keyword>
<sequence length="329" mass="37092">MGIVTEVLDALPIDESVLEIRRDEALLLTRPQLKNIKLLDHGPIAAVHFPTEYIPQKFSPPRGIYESDHLRLEWQQMNFRQPFYHRNADVDELSYQVCGDRTLMTEYGSVELCPGDFSRIPVGVAHDNYGREEIHLLFYIPAPVSEVVPPVKTAEMLVPPFETWTPQSVAEVMTECLGGPECDIAVSMADEELLLRHAQSVDRNKYIRVLKATGRDGELEWLYKSKHVWIGTTEVQTCSGDVYRRHRRADEIQCQIKGKRTLVTQRGIVELEPGDFVSIPNGVAFTDIVHGSSTHISVLTHYSALPKAPIVKEAALADWKTVQGLKKLG</sequence>
<reference evidence="1" key="1">
    <citation type="submission" date="2022-10" db="EMBL/GenBank/DDBJ databases">
        <title>Culturing micro-colonial fungi from biological soil crusts in the Mojave desert and describing Neophaeococcomyces mojavensis, and introducing the new genera and species Taxawa tesnikishii.</title>
        <authorList>
            <person name="Kurbessoian T."/>
            <person name="Stajich J.E."/>
        </authorList>
    </citation>
    <scope>NUCLEOTIDE SEQUENCE</scope>
    <source>
        <strain evidence="1">JES_112</strain>
    </source>
</reference>
<evidence type="ECO:0000313" key="1">
    <source>
        <dbReference type="EMBL" id="KAJ9654510.1"/>
    </source>
</evidence>
<name>A0ACC3A380_9EURO</name>
<accession>A0ACC3A380</accession>
<evidence type="ECO:0000313" key="2">
    <source>
        <dbReference type="Proteomes" id="UP001172386"/>
    </source>
</evidence>
<gene>
    <name evidence="1" type="ORF">H2198_006453</name>
</gene>
<protein>
    <submittedName>
        <fullName evidence="1">Uncharacterized protein</fullName>
    </submittedName>
</protein>
<proteinExistence type="predicted"/>